<dbReference type="GO" id="GO:0005886">
    <property type="term" value="C:plasma membrane"/>
    <property type="evidence" value="ECO:0007669"/>
    <property type="project" value="InterPro"/>
</dbReference>
<gene>
    <name evidence="2" type="ORF">SAMN05444359_11448</name>
</gene>
<protein>
    <submittedName>
        <fullName evidence="2">LPS export ABC transporter protein LptC</fullName>
    </submittedName>
</protein>
<dbReference type="OrthoDB" id="9812080at2"/>
<dbReference type="Gene3D" id="2.60.450.10">
    <property type="entry name" value="Lipopolysaccharide (LPS) transport protein A like domain"/>
    <property type="match status" value="1"/>
</dbReference>
<evidence type="ECO:0000313" key="3">
    <source>
        <dbReference type="Proteomes" id="UP000199021"/>
    </source>
</evidence>
<dbReference type="InterPro" id="IPR026265">
    <property type="entry name" value="LptC"/>
</dbReference>
<dbReference type="NCBIfam" id="TIGR04409">
    <property type="entry name" value="LptC_YrbK"/>
    <property type="match status" value="1"/>
</dbReference>
<organism evidence="2 3">
    <name type="scientific">Neolewinella agarilytica</name>
    <dbReference type="NCBI Taxonomy" id="478744"/>
    <lineage>
        <taxon>Bacteria</taxon>
        <taxon>Pseudomonadati</taxon>
        <taxon>Bacteroidota</taxon>
        <taxon>Saprospiria</taxon>
        <taxon>Saprospirales</taxon>
        <taxon>Lewinellaceae</taxon>
        <taxon>Neolewinella</taxon>
    </lineage>
</organism>
<dbReference type="Pfam" id="PF06835">
    <property type="entry name" value="LptC"/>
    <property type="match status" value="1"/>
</dbReference>
<dbReference type="GO" id="GO:0015221">
    <property type="term" value="F:lipopolysaccharide transmembrane transporter activity"/>
    <property type="evidence" value="ECO:0007669"/>
    <property type="project" value="InterPro"/>
</dbReference>
<keyword evidence="1" id="KW-0472">Membrane</keyword>
<keyword evidence="1" id="KW-1133">Transmembrane helix</keyword>
<proteinExistence type="predicted"/>
<evidence type="ECO:0000313" key="2">
    <source>
        <dbReference type="EMBL" id="SEQ69798.1"/>
    </source>
</evidence>
<keyword evidence="1" id="KW-0812">Transmembrane</keyword>
<feature type="transmembrane region" description="Helical" evidence="1">
    <location>
        <begin position="12"/>
        <end position="33"/>
    </location>
</feature>
<name>A0A1H9I5I8_9BACT</name>
<keyword evidence="3" id="KW-1185">Reference proteome</keyword>
<sequence length="196" mass="22357">MPVLMTEPSGRAIFSFWLLPIVGLLALLLSSCINDPAEVAKLREQLSDKIEVAEGVQILYSDSAKIRVIVTAPRMLSYLEVADQRQEFPDGLHVTFLDELQDTSSTLIANWGVYRRRNNEITVRDSVVWQSVDLQRLETEELNWEEKTERIYTNKFVVLTQPDYVITGYGLEADQSFSNAKVLQVDGRIPINRPEQ</sequence>
<reference evidence="3" key="1">
    <citation type="submission" date="2016-10" db="EMBL/GenBank/DDBJ databases">
        <authorList>
            <person name="Varghese N."/>
            <person name="Submissions S."/>
        </authorList>
    </citation>
    <scope>NUCLEOTIDE SEQUENCE [LARGE SCALE GENOMIC DNA]</scope>
    <source>
        <strain evidence="3">DSM 24740</strain>
    </source>
</reference>
<accession>A0A1H9I5I8</accession>
<dbReference type="AlphaFoldDB" id="A0A1H9I5I8"/>
<dbReference type="InterPro" id="IPR010664">
    <property type="entry name" value="LipoPS_assembly_LptC-rel"/>
</dbReference>
<dbReference type="Proteomes" id="UP000199021">
    <property type="component" value="Unassembled WGS sequence"/>
</dbReference>
<dbReference type="EMBL" id="FOFB01000014">
    <property type="protein sequence ID" value="SEQ69798.1"/>
    <property type="molecule type" value="Genomic_DNA"/>
</dbReference>
<dbReference type="STRING" id="478744.SAMN05444359_11448"/>
<evidence type="ECO:0000256" key="1">
    <source>
        <dbReference type="SAM" id="Phobius"/>
    </source>
</evidence>
<dbReference type="InParanoid" id="A0A1H9I5I8"/>